<proteinExistence type="predicted"/>
<dbReference type="Proteomes" id="UP000077881">
    <property type="component" value="Unassembled WGS sequence"/>
</dbReference>
<keyword evidence="2" id="KW-1185">Reference proteome</keyword>
<evidence type="ECO:0000313" key="1">
    <source>
        <dbReference type="EMBL" id="OAK67571.1"/>
    </source>
</evidence>
<gene>
    <name evidence="1" type="ORF">ABB05_20840</name>
</gene>
<accession>A0A177ZHY1</accession>
<dbReference type="STRING" id="217031.ABB05_20840"/>
<reference evidence="1 2" key="1">
    <citation type="submission" date="2015-05" db="EMBL/GenBank/DDBJ databases">
        <title>Comparison of genome.</title>
        <authorList>
            <person name="Zheng Z."/>
            <person name="Sun M."/>
        </authorList>
    </citation>
    <scope>NUCLEOTIDE SEQUENCE [LARGE SCALE GENOMIC DNA]</scope>
    <source>
        <strain evidence="1 2">G25-74</strain>
    </source>
</reference>
<organism evidence="1 2">
    <name type="scientific">Lederbergia galactosidilytica</name>
    <dbReference type="NCBI Taxonomy" id="217031"/>
    <lineage>
        <taxon>Bacteria</taxon>
        <taxon>Bacillati</taxon>
        <taxon>Bacillota</taxon>
        <taxon>Bacilli</taxon>
        <taxon>Bacillales</taxon>
        <taxon>Bacillaceae</taxon>
        <taxon>Lederbergia</taxon>
    </lineage>
</organism>
<comment type="caution">
    <text evidence="1">The sequence shown here is derived from an EMBL/GenBank/DDBJ whole genome shotgun (WGS) entry which is preliminary data.</text>
</comment>
<protein>
    <submittedName>
        <fullName evidence="1">Uncharacterized protein</fullName>
    </submittedName>
</protein>
<evidence type="ECO:0000313" key="2">
    <source>
        <dbReference type="Proteomes" id="UP000077881"/>
    </source>
</evidence>
<name>A0A177ZHY1_9BACI</name>
<dbReference type="AlphaFoldDB" id="A0A177ZHY1"/>
<dbReference type="EMBL" id="LDJR01000060">
    <property type="protein sequence ID" value="OAK67571.1"/>
    <property type="molecule type" value="Genomic_DNA"/>
</dbReference>
<dbReference type="PATRIC" id="fig|217031.6.peg.4529"/>
<sequence length="68" mass="7856">MVCIGNKHISSFSHPLNTLFKMKESFLQGFTDFGKANVRLSAMLYFIEYNKAKKFPPIWGKSERSLPK</sequence>